<feature type="transmembrane region" description="Helical" evidence="1">
    <location>
        <begin position="114"/>
        <end position="133"/>
    </location>
</feature>
<feature type="transmembrane region" description="Helical" evidence="1">
    <location>
        <begin position="52"/>
        <end position="72"/>
    </location>
</feature>
<comment type="caution">
    <text evidence="2">The sequence shown here is derived from an EMBL/GenBank/DDBJ whole genome shotgun (WGS) entry which is preliminary data.</text>
</comment>
<gene>
    <name evidence="2" type="ORF">AMJ44_08250</name>
</gene>
<accession>A0A0S7XVQ3</accession>
<keyword evidence="1" id="KW-0812">Transmembrane</keyword>
<name>A0A0S7XVQ3_UNCSA</name>
<evidence type="ECO:0000256" key="1">
    <source>
        <dbReference type="SAM" id="Phobius"/>
    </source>
</evidence>
<dbReference type="EMBL" id="LIZX01000079">
    <property type="protein sequence ID" value="KPJ66503.1"/>
    <property type="molecule type" value="Genomic_DNA"/>
</dbReference>
<feature type="transmembrane region" description="Helical" evidence="1">
    <location>
        <begin position="20"/>
        <end position="45"/>
    </location>
</feature>
<reference evidence="2 3" key="1">
    <citation type="journal article" date="2015" name="Microbiome">
        <title>Genomic resolution of linkages in carbon, nitrogen, and sulfur cycling among widespread estuary sediment bacteria.</title>
        <authorList>
            <person name="Baker B.J."/>
            <person name="Lazar C.S."/>
            <person name="Teske A.P."/>
            <person name="Dick G.J."/>
        </authorList>
    </citation>
    <scope>NUCLEOTIDE SEQUENCE [LARGE SCALE GENOMIC DNA]</scope>
    <source>
        <strain evidence="2">DG_54_3</strain>
    </source>
</reference>
<feature type="transmembrane region" description="Helical" evidence="1">
    <location>
        <begin position="87"/>
        <end position="107"/>
    </location>
</feature>
<evidence type="ECO:0000313" key="2">
    <source>
        <dbReference type="EMBL" id="KPJ66503.1"/>
    </source>
</evidence>
<evidence type="ECO:0000313" key="3">
    <source>
        <dbReference type="Proteomes" id="UP000051861"/>
    </source>
</evidence>
<keyword evidence="1" id="KW-0472">Membrane</keyword>
<protein>
    <submittedName>
        <fullName evidence="2">Uncharacterized protein</fullName>
    </submittedName>
</protein>
<proteinExistence type="predicted"/>
<sequence>MQEQKSVEVGNWGTWLVNTVIHPFAVTATPLFVLVLMIYLVYYAFLTGTQQGIRSFSGVLLPLILVTFLYIFQRDLLRNMGKIPTTVSFLISLIIGLLVMTIVRVIGHSSSIPITELVLSGSFSILVFSYVSLLETKMFSYYYGMISGFLIYLFFFGFPVNL</sequence>
<feature type="transmembrane region" description="Helical" evidence="1">
    <location>
        <begin position="139"/>
        <end position="160"/>
    </location>
</feature>
<dbReference type="AlphaFoldDB" id="A0A0S7XVQ3"/>
<organism evidence="2 3">
    <name type="scientific">candidate division WOR-1 bacterium DG_54_3</name>
    <dbReference type="NCBI Taxonomy" id="1703775"/>
    <lineage>
        <taxon>Bacteria</taxon>
        <taxon>Bacillati</taxon>
        <taxon>Saganbacteria</taxon>
    </lineage>
</organism>
<dbReference type="Proteomes" id="UP000051861">
    <property type="component" value="Unassembled WGS sequence"/>
</dbReference>
<keyword evidence="1" id="KW-1133">Transmembrane helix</keyword>